<dbReference type="EMBL" id="JACLYZ010000041">
    <property type="protein sequence ID" value="MBM6736184.1"/>
    <property type="molecule type" value="Genomic_DNA"/>
</dbReference>
<sequence>MEKHCFSRKKTLLSLPENIAFSGAKHCPVPGGGRPLSDELDELLIINEIIEFQEH</sequence>
<accession>A0ABS2E3H8</accession>
<evidence type="ECO:0000313" key="2">
    <source>
        <dbReference type="Proteomes" id="UP000766986"/>
    </source>
</evidence>
<dbReference type="Proteomes" id="UP000766986">
    <property type="component" value="Unassembled WGS sequence"/>
</dbReference>
<proteinExistence type="predicted"/>
<reference evidence="1 2" key="1">
    <citation type="journal article" date="2021" name="Sci. Rep.">
        <title>The distribution of antibiotic resistance genes in chicken gut microbiota commensals.</title>
        <authorList>
            <person name="Juricova H."/>
            <person name="Matiasovicova J."/>
            <person name="Kubasova T."/>
            <person name="Cejkova D."/>
            <person name="Rychlik I."/>
        </authorList>
    </citation>
    <scope>NUCLEOTIDE SEQUENCE [LARGE SCALE GENOMIC DNA]</scope>
    <source>
        <strain evidence="1 2">An772</strain>
    </source>
</reference>
<gene>
    <name evidence="1" type="ORF">H7U35_13300</name>
</gene>
<protein>
    <submittedName>
        <fullName evidence="1">Uncharacterized protein</fullName>
    </submittedName>
</protein>
<evidence type="ECO:0000313" key="1">
    <source>
        <dbReference type="EMBL" id="MBM6736184.1"/>
    </source>
</evidence>
<comment type="caution">
    <text evidence="1">The sequence shown here is derived from an EMBL/GenBank/DDBJ whole genome shotgun (WGS) entry which is preliminary data.</text>
</comment>
<name>A0ABS2E3H8_9BACT</name>
<dbReference type="RefSeq" id="WP_205096377.1">
    <property type="nucleotide sequence ID" value="NZ_JACLYZ010000041.1"/>
</dbReference>
<organism evidence="1 2">
    <name type="scientific">Mediterranea massiliensis</name>
    <dbReference type="NCBI Taxonomy" id="1841865"/>
    <lineage>
        <taxon>Bacteria</taxon>
        <taxon>Pseudomonadati</taxon>
        <taxon>Bacteroidota</taxon>
        <taxon>Bacteroidia</taxon>
        <taxon>Bacteroidales</taxon>
        <taxon>Bacteroidaceae</taxon>
        <taxon>Mediterranea</taxon>
    </lineage>
</organism>
<keyword evidence="2" id="KW-1185">Reference proteome</keyword>